<reference evidence="1 2" key="1">
    <citation type="submission" date="2016-03" db="EMBL/GenBank/DDBJ databases">
        <title>EvidentialGene: Evidence-directed Construction of Genes on Genomes.</title>
        <authorList>
            <person name="Gilbert D.G."/>
            <person name="Choi J.-H."/>
            <person name="Mockaitis K."/>
            <person name="Colbourne J."/>
            <person name="Pfrender M."/>
        </authorList>
    </citation>
    <scope>NUCLEOTIDE SEQUENCE [LARGE SCALE GENOMIC DNA]</scope>
    <source>
        <strain evidence="1 2">Xinb3</strain>
        <tissue evidence="1">Complete organism</tissue>
    </source>
</reference>
<evidence type="ECO:0000313" key="2">
    <source>
        <dbReference type="Proteomes" id="UP000076858"/>
    </source>
</evidence>
<accession>A0A0P5ZYB0</accession>
<protein>
    <submittedName>
        <fullName evidence="1">Uncharacterized protein</fullName>
    </submittedName>
</protein>
<organism evidence="1 2">
    <name type="scientific">Daphnia magna</name>
    <dbReference type="NCBI Taxonomy" id="35525"/>
    <lineage>
        <taxon>Eukaryota</taxon>
        <taxon>Metazoa</taxon>
        <taxon>Ecdysozoa</taxon>
        <taxon>Arthropoda</taxon>
        <taxon>Crustacea</taxon>
        <taxon>Branchiopoda</taxon>
        <taxon>Diplostraca</taxon>
        <taxon>Cladocera</taxon>
        <taxon>Anomopoda</taxon>
        <taxon>Daphniidae</taxon>
        <taxon>Daphnia</taxon>
    </lineage>
</organism>
<keyword evidence="2" id="KW-1185">Reference proteome</keyword>
<name>A0A0P5ZYB0_9CRUS</name>
<sequence>MAVQYLFKVPQMNGEEGVQGEGDSAPPISPEGTPTPSHPTVVPVRLLHYTYVVTLQTNC</sequence>
<dbReference type="EMBL" id="LRGB01014999">
    <property type="protein sequence ID" value="KZR99013.1"/>
    <property type="molecule type" value="Genomic_DNA"/>
</dbReference>
<comment type="caution">
    <text evidence="1">The sequence shown here is derived from an EMBL/GenBank/DDBJ whole genome shotgun (WGS) entry which is preliminary data.</text>
</comment>
<gene>
    <name evidence="1" type="ORF">APZ42_005305</name>
</gene>
<evidence type="ECO:0000313" key="1">
    <source>
        <dbReference type="EMBL" id="KZR99013.1"/>
    </source>
</evidence>
<dbReference type="Proteomes" id="UP000076858">
    <property type="component" value="Unassembled WGS sequence"/>
</dbReference>
<proteinExistence type="predicted"/>
<dbReference type="AlphaFoldDB" id="A0A0P5ZYB0"/>